<dbReference type="RefSeq" id="WP_160383598.1">
    <property type="nucleotide sequence ID" value="NZ_WNXQ01000010.1"/>
</dbReference>
<feature type="signal peptide" evidence="2">
    <location>
        <begin position="1"/>
        <end position="21"/>
    </location>
</feature>
<comment type="caution">
    <text evidence="4">The sequence shown here is derived from an EMBL/GenBank/DDBJ whole genome shotgun (WGS) entry which is preliminary data.</text>
</comment>
<keyword evidence="5" id="KW-1185">Reference proteome</keyword>
<dbReference type="Pfam" id="PF13505">
    <property type="entry name" value="OMP_b-brl"/>
    <property type="match status" value="1"/>
</dbReference>
<accession>A0A844W8B8</accession>
<evidence type="ECO:0000313" key="5">
    <source>
        <dbReference type="Proteomes" id="UP000443843"/>
    </source>
</evidence>
<evidence type="ECO:0000256" key="2">
    <source>
        <dbReference type="SAM" id="SignalP"/>
    </source>
</evidence>
<dbReference type="InterPro" id="IPR011250">
    <property type="entry name" value="OMP/PagP_B-barrel"/>
</dbReference>
<evidence type="ECO:0000256" key="1">
    <source>
        <dbReference type="ARBA" id="ARBA00022729"/>
    </source>
</evidence>
<name>A0A844W8B8_9RHOB</name>
<gene>
    <name evidence="4" type="ORF">GLS40_15205</name>
</gene>
<sequence>MLKRLKIALLALLLAPAPALAEIELNVYTGYQTAPHSRINGTYPAPVGGPFSALIGWKGKSFSPPPYYGVRATWWQTPRLGFGLEFSHNKVYADPADMAAAGFSRLEMTDGLNILTANAYRRWPGQWGNGAVSPYVGAGIGVAIPHVEVTTAAGGPATFGYQYTGPAARLTAGASYKINDRWSVFGEYQFTWTDNEADLDGGGSLSSRILNNAINLGVGFSF</sequence>
<feature type="chain" id="PRO_5032671212" evidence="2">
    <location>
        <begin position="22"/>
        <end position="222"/>
    </location>
</feature>
<evidence type="ECO:0000259" key="3">
    <source>
        <dbReference type="Pfam" id="PF13505"/>
    </source>
</evidence>
<organism evidence="4 5">
    <name type="scientific">Pseudooceanicola pacificus</name>
    <dbReference type="NCBI Taxonomy" id="2676438"/>
    <lineage>
        <taxon>Bacteria</taxon>
        <taxon>Pseudomonadati</taxon>
        <taxon>Pseudomonadota</taxon>
        <taxon>Alphaproteobacteria</taxon>
        <taxon>Rhodobacterales</taxon>
        <taxon>Paracoccaceae</taxon>
        <taxon>Pseudooceanicola</taxon>
    </lineage>
</organism>
<protein>
    <submittedName>
        <fullName evidence="4">Outer membrane beta-barrel protein</fullName>
    </submittedName>
</protein>
<dbReference type="SUPFAM" id="SSF56925">
    <property type="entry name" value="OMPA-like"/>
    <property type="match status" value="1"/>
</dbReference>
<reference evidence="4 5" key="1">
    <citation type="submission" date="2019-11" db="EMBL/GenBank/DDBJ databases">
        <title>Pseudooceanicola pacifica sp. nov., isolated from deep-sea sediment of the Pacific Ocean.</title>
        <authorList>
            <person name="Lyu L."/>
        </authorList>
    </citation>
    <scope>NUCLEOTIDE SEQUENCE [LARGE SCALE GENOMIC DNA]</scope>
    <source>
        <strain evidence="4 5">216_PA32_1</strain>
    </source>
</reference>
<evidence type="ECO:0000313" key="4">
    <source>
        <dbReference type="EMBL" id="MWB79385.1"/>
    </source>
</evidence>
<keyword evidence="1 2" id="KW-0732">Signal</keyword>
<feature type="domain" description="Outer membrane protein beta-barrel" evidence="3">
    <location>
        <begin position="8"/>
        <end position="222"/>
    </location>
</feature>
<dbReference type="Gene3D" id="2.40.160.20">
    <property type="match status" value="1"/>
</dbReference>
<dbReference type="Proteomes" id="UP000443843">
    <property type="component" value="Unassembled WGS sequence"/>
</dbReference>
<dbReference type="EMBL" id="WNXQ01000010">
    <property type="protein sequence ID" value="MWB79385.1"/>
    <property type="molecule type" value="Genomic_DNA"/>
</dbReference>
<dbReference type="InterPro" id="IPR027385">
    <property type="entry name" value="Beta-barrel_OMP"/>
</dbReference>
<dbReference type="AlphaFoldDB" id="A0A844W8B8"/>
<proteinExistence type="predicted"/>